<dbReference type="GO" id="GO:0003676">
    <property type="term" value="F:nucleic acid binding"/>
    <property type="evidence" value="ECO:0007669"/>
    <property type="project" value="InterPro"/>
</dbReference>
<name>A0A109UX82_9SACH</name>
<feature type="domain" description="RSE1/DDB1/CPSF1 second beta-propeller" evidence="7">
    <location>
        <begin position="503"/>
        <end position="857"/>
    </location>
</feature>
<evidence type="ECO:0000313" key="8">
    <source>
        <dbReference type="EMBL" id="AMD19218.1"/>
    </source>
</evidence>
<dbReference type="RefSeq" id="XP_017986214.1">
    <property type="nucleotide sequence ID" value="XM_018130725.1"/>
</dbReference>
<evidence type="ECO:0000256" key="2">
    <source>
        <dbReference type="ARBA" id="ARBA00022664"/>
    </source>
</evidence>
<organism evidence="8 9">
    <name type="scientific">Eremothecium sinecaudum</name>
    <dbReference type="NCBI Taxonomy" id="45286"/>
    <lineage>
        <taxon>Eukaryota</taxon>
        <taxon>Fungi</taxon>
        <taxon>Dikarya</taxon>
        <taxon>Ascomycota</taxon>
        <taxon>Saccharomycotina</taxon>
        <taxon>Saccharomycetes</taxon>
        <taxon>Saccharomycetales</taxon>
        <taxon>Saccharomycetaceae</taxon>
        <taxon>Eremothecium</taxon>
    </lineage>
</organism>
<dbReference type="InterPro" id="IPR018846">
    <property type="entry name" value="Beta-prop_RSE1/DDB1/CPSF1_1st"/>
</dbReference>
<dbReference type="EMBL" id="CP014242">
    <property type="protein sequence ID" value="AMD19218.1"/>
    <property type="molecule type" value="Genomic_DNA"/>
</dbReference>
<dbReference type="InterPro" id="IPR015943">
    <property type="entry name" value="WD40/YVTN_repeat-like_dom_sf"/>
</dbReference>
<dbReference type="GeneID" id="28721478"/>
<keyword evidence="9" id="KW-1185">Reference proteome</keyword>
<dbReference type="SUPFAM" id="SSF50978">
    <property type="entry name" value="WD40 repeat-like"/>
    <property type="match status" value="1"/>
</dbReference>
<dbReference type="InterPro" id="IPR058543">
    <property type="entry name" value="Beta-prop_RSE1/DDB1/CPSF1_2nd"/>
</dbReference>
<gene>
    <name evidence="8" type="ORF">AW171_hschr21034</name>
</gene>
<evidence type="ECO:0000259" key="6">
    <source>
        <dbReference type="Pfam" id="PF10433"/>
    </source>
</evidence>
<evidence type="ECO:0000259" key="5">
    <source>
        <dbReference type="Pfam" id="PF03178"/>
    </source>
</evidence>
<dbReference type="GO" id="GO:0005634">
    <property type="term" value="C:nucleus"/>
    <property type="evidence" value="ECO:0007669"/>
    <property type="project" value="UniProtKB-SubCell"/>
</dbReference>
<comment type="subcellular location">
    <subcellularLocation>
        <location evidence="1">Nucleus</location>
    </subcellularLocation>
</comment>
<feature type="domain" description="RSE1/DDB1/CPSF1 C-terminal" evidence="5">
    <location>
        <begin position="932"/>
        <end position="1264"/>
    </location>
</feature>
<protein>
    <submittedName>
        <fullName evidence="8">HBR317Wp</fullName>
    </submittedName>
</protein>
<evidence type="ECO:0000313" key="9">
    <source>
        <dbReference type="Proteomes" id="UP000243052"/>
    </source>
</evidence>
<dbReference type="InterPro" id="IPR036322">
    <property type="entry name" value="WD40_repeat_dom_sf"/>
</dbReference>
<dbReference type="Pfam" id="PF03178">
    <property type="entry name" value="CPSF_A"/>
    <property type="match status" value="1"/>
</dbReference>
<evidence type="ECO:0000256" key="4">
    <source>
        <dbReference type="SAM" id="MobiDB-lite"/>
    </source>
</evidence>
<evidence type="ECO:0000256" key="1">
    <source>
        <dbReference type="ARBA" id="ARBA00004123"/>
    </source>
</evidence>
<reference evidence="8 9" key="1">
    <citation type="submission" date="2016-01" db="EMBL/GenBank/DDBJ databases">
        <title>Genome sequence of the yeast Holleya sinecauda.</title>
        <authorList>
            <person name="Dietrich F.S."/>
        </authorList>
    </citation>
    <scope>NUCLEOTIDE SEQUENCE [LARGE SCALE GENOMIC DNA]</scope>
    <source>
        <strain evidence="8 9">ATCC 58844</strain>
    </source>
</reference>
<evidence type="ECO:0000256" key="3">
    <source>
        <dbReference type="ARBA" id="ARBA00023242"/>
    </source>
</evidence>
<dbReference type="Pfam" id="PF23726">
    <property type="entry name" value="Beta-prop_RSE1_2nd"/>
    <property type="match status" value="1"/>
</dbReference>
<keyword evidence="2" id="KW-0507">mRNA processing</keyword>
<dbReference type="PANTHER" id="PTHR10644">
    <property type="entry name" value="DNA REPAIR/RNA PROCESSING CPSF FAMILY"/>
    <property type="match status" value="1"/>
</dbReference>
<feature type="region of interest" description="Disordered" evidence="4">
    <location>
        <begin position="152"/>
        <end position="177"/>
    </location>
</feature>
<evidence type="ECO:0000259" key="7">
    <source>
        <dbReference type="Pfam" id="PF23726"/>
    </source>
</evidence>
<dbReference type="Proteomes" id="UP000243052">
    <property type="component" value="Chromosome ii"/>
</dbReference>
<dbReference type="GO" id="GO:0006397">
    <property type="term" value="P:mRNA processing"/>
    <property type="evidence" value="ECO:0007669"/>
    <property type="project" value="UniProtKB-KW"/>
</dbReference>
<feature type="domain" description="RSE1/DDB1/CPSF1 first beta-propeller" evidence="6">
    <location>
        <begin position="12"/>
        <end position="407"/>
    </location>
</feature>
<keyword evidence="3" id="KW-0539">Nucleus</keyword>
<dbReference type="Pfam" id="PF10433">
    <property type="entry name" value="Beta-prop_RSE1_1st"/>
    <property type="match status" value="1"/>
</dbReference>
<proteinExistence type="predicted"/>
<dbReference type="Gene3D" id="2.130.10.10">
    <property type="entry name" value="YVTN repeat-like/Quinoprotein amine dehydrogenase"/>
    <property type="match status" value="3"/>
</dbReference>
<dbReference type="InterPro" id="IPR050358">
    <property type="entry name" value="RSE1/DDB1/CFT1"/>
</dbReference>
<dbReference type="InterPro" id="IPR004871">
    <property type="entry name" value="RSE1/DDB1/CPSF1_C"/>
</dbReference>
<sequence>MNVYDEVINATVVNNCVTGRFTTLKRRELIITRTNILSVYHHNRHGKLILDYEWKLAGRIESIELISQNYSDLQCLVLLTGSGKLSIVRFDALTQSLDTLSLHYYEDKFRELSLIEVSKKPKLVVDPLFQCLLVCNNDCVAMLSLNVGDEEEEIGDTKGNSSKKQKLNGGEAKPLAKSSTVMPASHLHSEIKNIIDVQFLCGFNKPTLAILYQPTLAWCGNEKLTGQTMKYIMLSLDLEDEKSTVIALLQNLPNDLHTIIPLSNASILIGLNEMVYVDNTGALQGAVAVNSFASNTLSTKLRDSSNLEAFFHRPLCYYNTTSKGRDILLLMDENCGMYNVIMESEGRLLTGFSCVKIPIVNDIFKKNNLPTCMCGDVNLESGQLFMGFQSGDAMSVKLNNLRSSLENKKLTETIEADDEYKDLYGGTEIEKKSTEMESPFDIEALDKLPNIGAVTSLTIGKAASIESTVAKLTNPNKDELSIVATSGTGSGSHLTILENTIVPHVQQALKFISVTQLWNLKIKDKDKYLVTTDSSQAKSDIYSIDKNFRPFKSFDFKKNDTTVSTAVTGGGKKIVQVTSKGVYLFDTNFKRLMTMNFDFEVVHVCIKDPFLLLTNSKGDIKIYELEPNHKKKFVKMPLPGALKEIIITFGVILESNMCNKYLHGLENSMENQVLFTFVTADNQIVFFTKDHNDRIFQLNGVDQFNERLFISTYQMPDEITPDPSIKQVMLNKLGHYNKEEYLTILTFGGEIYQYKKCAGTPDKFVKCENELLITGAPDNAYAKGVQGVERVAHYIEDYNGYSVIFITGTVPYIIIKEDTSVPRIFPFGNVTLVSMTSWGKSSVMCVDDVKNARIMTLNLEKDRYYGNKMPLAKIYLEDVLEEFGTFNKVTFHERTQTFVVSYTKTIDYEALSEEDENIVGYDPNKPHAKGFQSGILLVNPKTWNIIDKIELGKNSLINDLRTMMIQLNSNTKRKREYLLMGNSYVRDEDIGGTGSFYLYDITEVVPEPGKPDTNYKFKEIFQEEIRGTVTTVCEISGRFMISQSSKAMVRDIQEDNSVVPVAFLDMPVFITDAKNFGNLMIIGDAMQGLAFLGFDAEPYRMITLGKSVSKFETVSLEFLVSNGDVYFLVSDRNQIMHVLKYAPDEPNSLSGQRLVHCTSFNLYTINTCMRLLKKNNEFEDRQSNGNPSVPTFQCIGAQVDGSIFKVVPISEASYRRLYLVQQQIIDKEIQLCGLNPRMERLNNDYYHLGNILRPLLDFGVLKRFHTLSIPKRRFMASKAGHQAHFEVWRDLIDIEYSLKSLNKN</sequence>
<dbReference type="STRING" id="45286.A0A109UX82"/>
<dbReference type="OrthoDB" id="6109at2759"/>
<accession>A0A109UX82</accession>